<dbReference type="Proteomes" id="UP000197065">
    <property type="component" value="Unassembled WGS sequence"/>
</dbReference>
<proteinExistence type="predicted"/>
<evidence type="ECO:0000256" key="1">
    <source>
        <dbReference type="SAM" id="Coils"/>
    </source>
</evidence>
<sequence length="393" mass="43613">MRTKQPLPWAEGDKIGSTLFTFLSEAEGSKPRKAVVACACSPGMPVTVEVNNLKSGNTTSCGCRRGRNQHSTKRRNQHQEEEDMGRPYKPQWRTGESIGNSPYILKEELGLLPTGSTVTRHILLTCTGCGADRPIQLSNAKRGTLHCPTCGGSDYLEESERLEREQERLTYEASKADEGTAADLYAALDEIEGRLRRLKRERAIGTDRLYNIPLPPDYRWYNRPTPSTPETHLDATQMAMQGPAWIGLDHCLRVLSFDCHLAGWPRDTGVPRWRMVEELAANLPSACPYTGEELNLEGTWCAAGRPPHGHHPEGHKHWLRVADPETADLGGSYFFGPRGTFQLITAPKPPTEPPRGTPTVALMDPTDGFRPNNLIVCSWHALEKESDQCPIAA</sequence>
<reference evidence="3 4" key="1">
    <citation type="submission" date="2017-06" db="EMBL/GenBank/DDBJ databases">
        <authorList>
            <person name="Kim H.J."/>
            <person name="Triplett B.A."/>
        </authorList>
    </citation>
    <scope>NUCLEOTIDE SEQUENCE [LARGE SCALE GENOMIC DNA]</scope>
    <source>
        <strain evidence="3 4">B29T1</strain>
    </source>
</reference>
<accession>A0A212R6Q1</accession>
<evidence type="ECO:0000313" key="4">
    <source>
        <dbReference type="Proteomes" id="UP000197065"/>
    </source>
</evidence>
<evidence type="ECO:0000256" key="2">
    <source>
        <dbReference type="SAM" id="MobiDB-lite"/>
    </source>
</evidence>
<dbReference type="AlphaFoldDB" id="A0A212R6Q1"/>
<organism evidence="3 4">
    <name type="scientific">Arboricoccus pini</name>
    <dbReference type="NCBI Taxonomy" id="1963835"/>
    <lineage>
        <taxon>Bacteria</taxon>
        <taxon>Pseudomonadati</taxon>
        <taxon>Pseudomonadota</taxon>
        <taxon>Alphaproteobacteria</taxon>
        <taxon>Geminicoccales</taxon>
        <taxon>Geminicoccaceae</taxon>
        <taxon>Arboricoccus</taxon>
    </lineage>
</organism>
<dbReference type="RefSeq" id="WP_088561370.1">
    <property type="nucleotide sequence ID" value="NZ_FYEH01000006.1"/>
</dbReference>
<protein>
    <submittedName>
        <fullName evidence="3">Uncharacterized protein</fullName>
    </submittedName>
</protein>
<gene>
    <name evidence="3" type="ORF">SAMN07250955_10661</name>
</gene>
<dbReference type="EMBL" id="FYEH01000006">
    <property type="protein sequence ID" value="SNB67819.1"/>
    <property type="molecule type" value="Genomic_DNA"/>
</dbReference>
<dbReference type="OrthoDB" id="552713at2"/>
<feature type="coiled-coil region" evidence="1">
    <location>
        <begin position="181"/>
        <end position="208"/>
    </location>
</feature>
<name>A0A212R6Q1_9PROT</name>
<evidence type="ECO:0000313" key="3">
    <source>
        <dbReference type="EMBL" id="SNB67819.1"/>
    </source>
</evidence>
<keyword evidence="1" id="KW-0175">Coiled coil</keyword>
<keyword evidence="4" id="KW-1185">Reference proteome</keyword>
<feature type="region of interest" description="Disordered" evidence="2">
    <location>
        <begin position="60"/>
        <end position="95"/>
    </location>
</feature>
<feature type="compositionally biased region" description="Basic residues" evidence="2">
    <location>
        <begin position="64"/>
        <end position="76"/>
    </location>
</feature>